<proteinExistence type="predicted"/>
<accession>A0ABM0JXX0</accession>
<feature type="compositionally biased region" description="Polar residues" evidence="1">
    <location>
        <begin position="1"/>
        <end position="14"/>
    </location>
</feature>
<feature type="region of interest" description="Disordered" evidence="1">
    <location>
        <begin position="1"/>
        <end position="47"/>
    </location>
</feature>
<dbReference type="RefSeq" id="XP_005104137.1">
    <property type="nucleotide sequence ID" value="XM_005104080.2"/>
</dbReference>
<evidence type="ECO:0000313" key="4">
    <source>
        <dbReference type="RefSeq" id="XP_005104137.1"/>
    </source>
</evidence>
<protein>
    <submittedName>
        <fullName evidence="4">Uncharacterized protein LOC101860910</fullName>
    </submittedName>
</protein>
<feature type="compositionally biased region" description="Basic and acidic residues" evidence="1">
    <location>
        <begin position="400"/>
        <end position="409"/>
    </location>
</feature>
<feature type="transmembrane region" description="Helical" evidence="2">
    <location>
        <begin position="53"/>
        <end position="75"/>
    </location>
</feature>
<keyword evidence="2" id="KW-1133">Transmembrane helix</keyword>
<name>A0ABM0JXX0_APLCA</name>
<feature type="compositionally biased region" description="Low complexity" evidence="1">
    <location>
        <begin position="27"/>
        <end position="47"/>
    </location>
</feature>
<feature type="compositionally biased region" description="Basic and acidic residues" evidence="1">
    <location>
        <begin position="316"/>
        <end position="325"/>
    </location>
</feature>
<evidence type="ECO:0000256" key="2">
    <source>
        <dbReference type="SAM" id="Phobius"/>
    </source>
</evidence>
<keyword evidence="3" id="KW-1185">Reference proteome</keyword>
<feature type="region of interest" description="Disordered" evidence="1">
    <location>
        <begin position="198"/>
        <end position="276"/>
    </location>
</feature>
<keyword evidence="2" id="KW-0472">Membrane</keyword>
<sequence length="593" mass="65545">MKRPTSTDAVTSPNVPVAPSSLDPMSTTTHGGTQGPGPTSEGDTGGSDSSSTVVILVVVLLALFVVALILGIFIFRRRKDLKETKFGGIRSMLSSWFRHVTCRGRRSSEGDIYDNDLTFPRLPEEPVSNTRLSIIPRANFVCLGESQPPQQDTYSTDNALDNRRSGVFHDSEEVYDDALIYNPYDIVYDNVIRDEGVNSVTGDTKSRKPSKLSGDSSSPAKSLPSPEKIIEEKDQQNSNPTASPVIYEKKQLRPTSGTAADSCHDETGVTVKPGDGEERLTIKNDLYQFHQEMLDEELTRIRMDKSRKFHSSPADHSPKPQREPDTNSSTILRQPKDVESGTALGSRHPKDTQPETAPVRGRETTEHRVQDSSKTSSIDNANDPSKHEHSIKIRKKKRQPKDNSSHDSHTQSVKPNKSSKQQPHHQEQAHLSQEEQQFFHELGISTDATEQPESMSLRDKKESSNHSFESKAPTSKKEIDSQAKSVHVEEPRLTKSTNSIKDGHTESSPVARKLLHGTKRESDSRPKKGASHSAPAKSDNKTGKKPAKPELVSNIIQMSLDGIKEKRRAESPNVNSEISDDKAEAIGNESSNF</sequence>
<reference evidence="4" key="1">
    <citation type="submission" date="2025-08" db="UniProtKB">
        <authorList>
            <consortium name="RefSeq"/>
        </authorList>
    </citation>
    <scope>IDENTIFICATION</scope>
</reference>
<feature type="compositionally biased region" description="Polar residues" evidence="1">
    <location>
        <begin position="372"/>
        <end position="383"/>
    </location>
</feature>
<dbReference type="Proteomes" id="UP000694888">
    <property type="component" value="Unplaced"/>
</dbReference>
<evidence type="ECO:0000256" key="1">
    <source>
        <dbReference type="SAM" id="MobiDB-lite"/>
    </source>
</evidence>
<organism evidence="3 4">
    <name type="scientific">Aplysia californica</name>
    <name type="common">California sea hare</name>
    <dbReference type="NCBI Taxonomy" id="6500"/>
    <lineage>
        <taxon>Eukaryota</taxon>
        <taxon>Metazoa</taxon>
        <taxon>Spiralia</taxon>
        <taxon>Lophotrochozoa</taxon>
        <taxon>Mollusca</taxon>
        <taxon>Gastropoda</taxon>
        <taxon>Heterobranchia</taxon>
        <taxon>Euthyneura</taxon>
        <taxon>Tectipleura</taxon>
        <taxon>Aplysiida</taxon>
        <taxon>Aplysioidea</taxon>
        <taxon>Aplysiidae</taxon>
        <taxon>Aplysia</taxon>
    </lineage>
</organism>
<feature type="compositionally biased region" description="Polar residues" evidence="1">
    <location>
        <begin position="410"/>
        <end position="421"/>
    </location>
</feature>
<feature type="compositionally biased region" description="Basic and acidic residues" evidence="1">
    <location>
        <begin position="475"/>
        <end position="493"/>
    </location>
</feature>
<feature type="region of interest" description="Disordered" evidence="1">
    <location>
        <begin position="298"/>
        <end position="593"/>
    </location>
</feature>
<dbReference type="GeneID" id="101860910"/>
<evidence type="ECO:0000313" key="3">
    <source>
        <dbReference type="Proteomes" id="UP000694888"/>
    </source>
</evidence>
<feature type="compositionally biased region" description="Basic and acidic residues" evidence="1">
    <location>
        <begin position="360"/>
        <end position="371"/>
    </location>
</feature>
<gene>
    <name evidence="4" type="primary">LOC101860910</name>
</gene>
<keyword evidence="2" id="KW-0812">Transmembrane</keyword>